<dbReference type="Gene3D" id="3.30.70.1070">
    <property type="entry name" value="Sporulation related repeat"/>
    <property type="match status" value="1"/>
</dbReference>
<protein>
    <submittedName>
        <fullName evidence="4">SPOR domain-containing protein</fullName>
    </submittedName>
</protein>
<dbReference type="Pfam" id="PF05036">
    <property type="entry name" value="SPOR"/>
    <property type="match status" value="1"/>
</dbReference>
<comment type="caution">
    <text evidence="4">The sequence shown here is derived from an EMBL/GenBank/DDBJ whole genome shotgun (WGS) entry which is preliminary data.</text>
</comment>
<dbReference type="InterPro" id="IPR052521">
    <property type="entry name" value="Cell_div_SPOR-domain"/>
</dbReference>
<evidence type="ECO:0000256" key="1">
    <source>
        <dbReference type="SAM" id="MobiDB-lite"/>
    </source>
</evidence>
<evidence type="ECO:0000313" key="4">
    <source>
        <dbReference type="EMBL" id="MCW5320581.1"/>
    </source>
</evidence>
<feature type="region of interest" description="Disordered" evidence="1">
    <location>
        <begin position="101"/>
        <end position="165"/>
    </location>
</feature>
<evidence type="ECO:0000259" key="3">
    <source>
        <dbReference type="PROSITE" id="PS51724"/>
    </source>
</evidence>
<keyword evidence="2" id="KW-1133">Transmembrane helix</keyword>
<dbReference type="InterPro" id="IPR036680">
    <property type="entry name" value="SPOR-like_sf"/>
</dbReference>
<dbReference type="PANTHER" id="PTHR38687:SF1">
    <property type="entry name" value="CELL DIVISION PROTEIN DEDD"/>
    <property type="match status" value="1"/>
</dbReference>
<evidence type="ECO:0000256" key="2">
    <source>
        <dbReference type="SAM" id="Phobius"/>
    </source>
</evidence>
<name>A0ABT3KQI9_9BURK</name>
<feature type="compositionally biased region" description="Low complexity" evidence="1">
    <location>
        <begin position="137"/>
        <end position="151"/>
    </location>
</feature>
<organism evidence="4 5">
    <name type="scientific">Verminephrobacter aporrectodeae subsp. tuberculatae</name>
    <dbReference type="NCBI Taxonomy" id="1110392"/>
    <lineage>
        <taxon>Bacteria</taxon>
        <taxon>Pseudomonadati</taxon>
        <taxon>Pseudomonadota</taxon>
        <taxon>Betaproteobacteria</taxon>
        <taxon>Burkholderiales</taxon>
        <taxon>Comamonadaceae</taxon>
        <taxon>Verminephrobacter</taxon>
    </lineage>
</organism>
<feature type="domain" description="SPOR" evidence="3">
    <location>
        <begin position="188"/>
        <end position="266"/>
    </location>
</feature>
<feature type="compositionally biased region" description="Basic and acidic residues" evidence="1">
    <location>
        <begin position="152"/>
        <end position="165"/>
    </location>
</feature>
<dbReference type="EMBL" id="QZCW01000001">
    <property type="protein sequence ID" value="MCW5320581.1"/>
    <property type="molecule type" value="Genomic_DNA"/>
</dbReference>
<accession>A0ABT3KQI9</accession>
<feature type="transmembrane region" description="Helical" evidence="2">
    <location>
        <begin position="50"/>
        <end position="68"/>
    </location>
</feature>
<dbReference type="PROSITE" id="PS51724">
    <property type="entry name" value="SPOR"/>
    <property type="match status" value="1"/>
</dbReference>
<keyword evidence="2" id="KW-0472">Membrane</keyword>
<dbReference type="Proteomes" id="UP001208935">
    <property type="component" value="Unassembled WGS sequence"/>
</dbReference>
<dbReference type="RefSeq" id="WP_010100766.1">
    <property type="nucleotide sequence ID" value="NZ_QZCW01000001.1"/>
</dbReference>
<dbReference type="SUPFAM" id="SSF110997">
    <property type="entry name" value="Sporulation related repeat"/>
    <property type="match status" value="1"/>
</dbReference>
<feature type="compositionally biased region" description="Basic and acidic residues" evidence="1">
    <location>
        <begin position="17"/>
        <end position="28"/>
    </location>
</feature>
<dbReference type="PANTHER" id="PTHR38687">
    <property type="entry name" value="CELL DIVISION PROTEIN DEDD-RELATED"/>
    <property type="match status" value="1"/>
</dbReference>
<sequence length="266" mass="28496">MAFFKFRWPGSQSAQQADEKVEKAEKPARRPRTPQAESVEEMRRRARHRLIGAALLVLLGVIGFPQLFDTQPRPIAVDIPIEIPDRNQVAPLAAPASAAQAPVASVDEPSAPVHPAASRSVTGLASGEEQLLPAPRPAASKPAPAVAAAPKPEAKNEPRPLRPDDSERVRALLEGRSVETAATVSAKDAKESRFIVQVGAFADTEKAREVRLKVERAGIKTYAQVVDTRGGKRTRVRAGPYASRAEADKAAARVKALDLPAAVLML</sequence>
<proteinExistence type="predicted"/>
<keyword evidence="5" id="KW-1185">Reference proteome</keyword>
<gene>
    <name evidence="4" type="ORF">D5039_05115</name>
</gene>
<feature type="region of interest" description="Disordered" evidence="1">
    <location>
        <begin position="1"/>
        <end position="41"/>
    </location>
</feature>
<keyword evidence="2" id="KW-0812">Transmembrane</keyword>
<reference evidence="5" key="1">
    <citation type="submission" date="2023-07" db="EMBL/GenBank/DDBJ databases">
        <title>Verminephrobacter genomes.</title>
        <authorList>
            <person name="Lund M.B."/>
        </authorList>
    </citation>
    <scope>NUCLEOTIDE SEQUENCE [LARGE SCALE GENOMIC DNA]</scope>
    <source>
        <strain evidence="5">AtM5-05</strain>
    </source>
</reference>
<evidence type="ECO:0000313" key="5">
    <source>
        <dbReference type="Proteomes" id="UP001208935"/>
    </source>
</evidence>
<dbReference type="InterPro" id="IPR007730">
    <property type="entry name" value="SPOR-like_dom"/>
</dbReference>